<feature type="domain" description="H-type lectin" evidence="1">
    <location>
        <begin position="657"/>
        <end position="718"/>
    </location>
</feature>
<accession>A0A9P5JW40</accession>
<feature type="domain" description="H-type lectin" evidence="1">
    <location>
        <begin position="580"/>
        <end position="633"/>
    </location>
</feature>
<dbReference type="InterPro" id="IPR006616">
    <property type="entry name" value="DM9_repeat"/>
</dbReference>
<protein>
    <recommendedName>
        <fullName evidence="5">DUF2235 domain-containing protein</fullName>
    </recommendedName>
</protein>
<evidence type="ECO:0000259" key="2">
    <source>
        <dbReference type="Pfam" id="PF09994"/>
    </source>
</evidence>
<dbReference type="Pfam" id="PF09458">
    <property type="entry name" value="H_lectin"/>
    <property type="match status" value="3"/>
</dbReference>
<dbReference type="SMART" id="SM00696">
    <property type="entry name" value="DM9"/>
    <property type="match status" value="1"/>
</dbReference>
<evidence type="ECO:0000313" key="4">
    <source>
        <dbReference type="Proteomes" id="UP000759537"/>
    </source>
</evidence>
<dbReference type="Proteomes" id="UP000759537">
    <property type="component" value="Unassembled WGS sequence"/>
</dbReference>
<reference evidence="3" key="1">
    <citation type="submission" date="2019-10" db="EMBL/GenBank/DDBJ databases">
        <authorList>
            <consortium name="DOE Joint Genome Institute"/>
            <person name="Kuo A."/>
            <person name="Miyauchi S."/>
            <person name="Kiss E."/>
            <person name="Drula E."/>
            <person name="Kohler A."/>
            <person name="Sanchez-Garcia M."/>
            <person name="Andreopoulos B."/>
            <person name="Barry K.W."/>
            <person name="Bonito G."/>
            <person name="Buee M."/>
            <person name="Carver A."/>
            <person name="Chen C."/>
            <person name="Cichocki N."/>
            <person name="Clum A."/>
            <person name="Culley D."/>
            <person name="Crous P.W."/>
            <person name="Fauchery L."/>
            <person name="Girlanda M."/>
            <person name="Hayes R."/>
            <person name="Keri Z."/>
            <person name="LaButti K."/>
            <person name="Lipzen A."/>
            <person name="Lombard V."/>
            <person name="Magnuson J."/>
            <person name="Maillard F."/>
            <person name="Morin E."/>
            <person name="Murat C."/>
            <person name="Nolan M."/>
            <person name="Ohm R."/>
            <person name="Pangilinan J."/>
            <person name="Pereira M."/>
            <person name="Perotto S."/>
            <person name="Peter M."/>
            <person name="Riley R."/>
            <person name="Sitrit Y."/>
            <person name="Stielow B."/>
            <person name="Szollosi G."/>
            <person name="Zifcakova L."/>
            <person name="Stursova M."/>
            <person name="Spatafora J.W."/>
            <person name="Tedersoo L."/>
            <person name="Vaario L.-M."/>
            <person name="Yamada A."/>
            <person name="Yan M."/>
            <person name="Wang P."/>
            <person name="Xu J."/>
            <person name="Bruns T."/>
            <person name="Baldrian P."/>
            <person name="Vilgalys R."/>
            <person name="Henrissat B."/>
            <person name="Grigoriev I.V."/>
            <person name="Hibbett D."/>
            <person name="Nagy L.G."/>
            <person name="Martin F.M."/>
        </authorList>
    </citation>
    <scope>NUCLEOTIDE SEQUENCE</scope>
    <source>
        <strain evidence="3">Prilba</strain>
    </source>
</reference>
<name>A0A9P5JW40_9AGAM</name>
<dbReference type="PANTHER" id="PTHR33840:SF1">
    <property type="entry name" value="TLE1 PHOSPHOLIPASE DOMAIN-CONTAINING PROTEIN"/>
    <property type="match status" value="1"/>
</dbReference>
<dbReference type="EMBL" id="WHVB01000033">
    <property type="protein sequence ID" value="KAF8468034.1"/>
    <property type="molecule type" value="Genomic_DNA"/>
</dbReference>
<organism evidence="3 4">
    <name type="scientific">Russula ochroleuca</name>
    <dbReference type="NCBI Taxonomy" id="152965"/>
    <lineage>
        <taxon>Eukaryota</taxon>
        <taxon>Fungi</taxon>
        <taxon>Dikarya</taxon>
        <taxon>Basidiomycota</taxon>
        <taxon>Agaricomycotina</taxon>
        <taxon>Agaricomycetes</taxon>
        <taxon>Russulales</taxon>
        <taxon>Russulaceae</taxon>
        <taxon>Russula</taxon>
    </lineage>
</organism>
<dbReference type="OrthoDB" id="3057168at2759"/>
<dbReference type="AlphaFoldDB" id="A0A9P5JW40"/>
<dbReference type="Pfam" id="PF09994">
    <property type="entry name" value="T6SS_Tle1-like_cat"/>
    <property type="match status" value="1"/>
</dbReference>
<feature type="non-terminal residue" evidence="3">
    <location>
        <position position="1"/>
    </location>
</feature>
<evidence type="ECO:0008006" key="5">
    <source>
        <dbReference type="Google" id="ProtNLM"/>
    </source>
</evidence>
<keyword evidence="4" id="KW-1185">Reference proteome</keyword>
<dbReference type="Gene3D" id="2.60.40.2080">
    <property type="match status" value="3"/>
</dbReference>
<evidence type="ECO:0000259" key="1">
    <source>
        <dbReference type="Pfam" id="PF09458"/>
    </source>
</evidence>
<dbReference type="Pfam" id="PF11901">
    <property type="entry name" value="DM9"/>
    <property type="match status" value="1"/>
</dbReference>
<reference evidence="3" key="2">
    <citation type="journal article" date="2020" name="Nat. Commun.">
        <title>Large-scale genome sequencing of mycorrhizal fungi provides insights into the early evolution of symbiotic traits.</title>
        <authorList>
            <person name="Miyauchi S."/>
            <person name="Kiss E."/>
            <person name="Kuo A."/>
            <person name="Drula E."/>
            <person name="Kohler A."/>
            <person name="Sanchez-Garcia M."/>
            <person name="Morin E."/>
            <person name="Andreopoulos B."/>
            <person name="Barry K.W."/>
            <person name="Bonito G."/>
            <person name="Buee M."/>
            <person name="Carver A."/>
            <person name="Chen C."/>
            <person name="Cichocki N."/>
            <person name="Clum A."/>
            <person name="Culley D."/>
            <person name="Crous P.W."/>
            <person name="Fauchery L."/>
            <person name="Girlanda M."/>
            <person name="Hayes R.D."/>
            <person name="Keri Z."/>
            <person name="LaButti K."/>
            <person name="Lipzen A."/>
            <person name="Lombard V."/>
            <person name="Magnuson J."/>
            <person name="Maillard F."/>
            <person name="Murat C."/>
            <person name="Nolan M."/>
            <person name="Ohm R.A."/>
            <person name="Pangilinan J."/>
            <person name="Pereira M.F."/>
            <person name="Perotto S."/>
            <person name="Peter M."/>
            <person name="Pfister S."/>
            <person name="Riley R."/>
            <person name="Sitrit Y."/>
            <person name="Stielow J.B."/>
            <person name="Szollosi G."/>
            <person name="Zifcakova L."/>
            <person name="Stursova M."/>
            <person name="Spatafora J.W."/>
            <person name="Tedersoo L."/>
            <person name="Vaario L.M."/>
            <person name="Yamada A."/>
            <person name="Yan M."/>
            <person name="Wang P."/>
            <person name="Xu J."/>
            <person name="Bruns T."/>
            <person name="Baldrian P."/>
            <person name="Vilgalys R."/>
            <person name="Dunand C."/>
            <person name="Henrissat B."/>
            <person name="Grigoriev I.V."/>
            <person name="Hibbett D."/>
            <person name="Nagy L.G."/>
            <person name="Martin F.M."/>
        </authorList>
    </citation>
    <scope>NUCLEOTIDE SEQUENCE</scope>
    <source>
        <strain evidence="3">Prilba</strain>
    </source>
</reference>
<evidence type="ECO:0000313" key="3">
    <source>
        <dbReference type="EMBL" id="KAF8468034.1"/>
    </source>
</evidence>
<dbReference type="GO" id="GO:0030246">
    <property type="term" value="F:carbohydrate binding"/>
    <property type="evidence" value="ECO:0007669"/>
    <property type="project" value="InterPro"/>
</dbReference>
<dbReference type="SUPFAM" id="SSF141086">
    <property type="entry name" value="Agglutinin HPA-like"/>
    <property type="match status" value="3"/>
</dbReference>
<dbReference type="InterPro" id="IPR018712">
    <property type="entry name" value="Tle1-like_cat"/>
</dbReference>
<feature type="domain" description="T6SS Phospholipase effector Tle1-like catalytic" evidence="2">
    <location>
        <begin position="58"/>
        <end position="278"/>
    </location>
</feature>
<dbReference type="InterPro" id="IPR037221">
    <property type="entry name" value="H-type_lectin_dom_sf"/>
</dbReference>
<proteinExistence type="predicted"/>
<sequence length="810" mass="89473">MSPKRLFVFCDSTGQDGMIAPDGPTEILDPGQAFIHGVSQTTSAISGASPWGNSGAPYVTNVLRLSRAVKPCSSDDIPQIVYYQSGVGSESDFLGSIYPTTKVVIQRLGRCVASKIRDAYGFLAQNFEVGDEIFLFGGAYVARKLAELIDCIGLLTTENLGLFFNIWKDLSDDVSPVIPSGTRVTRIRCLCVWDTVEPIYAVDALRLEDTVLPASVDVALHALSLQENRKEFRPTLFTLAVGSNQILKECWFPGAHNDIAGSYPRHELADISLFWMAGEIKILSLFDLDYDFIERSKQPSPRSDWGSSQPHNAYEETPTWMKTAQLIHAQNRLKSRDITRRINYHISWKYAPDRPRDPYDMVTRSALETKFRTTTYVALNDYEKGCKDRWNDTSNGSPVVYDDVSLLFPSSIDWVSSTSVASMISYESYQQVRGGSEASGSALYVGRASFELTDFDDLIEKEDEDSVGWYRVVGALTPDVLGGITLVPGGQESDGTALYSARGFYSGGLHCGKVKMGESALIPYDGHEHRLDTYNVLVFKSELYFFHNAIGQYEANNIWSAVKQGSVNSGIVTITPAETTPPRIVVGLNCLDMCNDAVIRVNAYVDSVGCNQFCAHIDTWSDTTLYSGSLSWLKLSSADPDFQCGTFNCSSEASEWVPFDWFFDSPPTVFVGLSKFAVGDNWRVSVYATDISKTGFTIHAENWGDTNFYGCAVTWVAVVDGKEGVLCGTFGGNSTTGSGYSGWTSFSPAFNHTPTIFTAFKKFDLDRNQNLRVRVSTTAYTTGMSWTIGTYAGSRIYGVEFAYLALDCYY</sequence>
<dbReference type="InterPro" id="IPR019019">
    <property type="entry name" value="H-type_lectin_domain"/>
</dbReference>
<gene>
    <name evidence="3" type="ORF">DFH94DRAFT_776753</name>
</gene>
<feature type="domain" description="H-type lectin" evidence="1">
    <location>
        <begin position="745"/>
        <end position="805"/>
    </location>
</feature>
<dbReference type="PANTHER" id="PTHR33840">
    <property type="match status" value="1"/>
</dbReference>
<comment type="caution">
    <text evidence="3">The sequence shown here is derived from an EMBL/GenBank/DDBJ whole genome shotgun (WGS) entry which is preliminary data.</text>
</comment>
<dbReference type="GO" id="GO:0007155">
    <property type="term" value="P:cell adhesion"/>
    <property type="evidence" value="ECO:0007669"/>
    <property type="project" value="InterPro"/>
</dbReference>